<evidence type="ECO:0000313" key="11">
    <source>
        <dbReference type="EMBL" id="ACY19159.1"/>
    </source>
</evidence>
<dbReference type="EC" id="3.4.17.19" evidence="8"/>
<dbReference type="Proteomes" id="UP000001880">
    <property type="component" value="Chromosome"/>
</dbReference>
<keyword evidence="1 8" id="KW-0121">Carboxypeptidase</keyword>
<feature type="binding site" evidence="9">
    <location>
        <position position="295"/>
    </location>
    <ligand>
        <name>Zn(2+)</name>
        <dbReference type="ChEBI" id="CHEBI:29105"/>
        <note>catalytic</note>
    </ligand>
</feature>
<name>D0LT23_HALO1</name>
<dbReference type="eggNOG" id="COG2317">
    <property type="taxonomic scope" value="Bacteria"/>
</dbReference>
<comment type="cofactor">
    <cofactor evidence="9">
        <name>Zn(2+)</name>
        <dbReference type="ChEBI" id="CHEBI:29105"/>
    </cofactor>
    <text evidence="9">Binds 1 zinc ion per subunit.</text>
</comment>
<dbReference type="PROSITE" id="PS52034">
    <property type="entry name" value="PEPTIDASE_M32"/>
    <property type="match status" value="1"/>
</dbReference>
<evidence type="ECO:0000256" key="10">
    <source>
        <dbReference type="PIRSR" id="PIRSR006615-2"/>
    </source>
</evidence>
<dbReference type="AlphaFoldDB" id="D0LT23"/>
<evidence type="ECO:0000256" key="3">
    <source>
        <dbReference type="ARBA" id="ARBA00022723"/>
    </source>
</evidence>
<keyword evidence="3 8" id="KW-0479">Metal-binding</keyword>
<dbReference type="STRING" id="502025.Hoch_6694"/>
<evidence type="ECO:0000256" key="8">
    <source>
        <dbReference type="PIRNR" id="PIRNR006615"/>
    </source>
</evidence>
<accession>D0LT23</accession>
<comment type="catalytic activity">
    <reaction evidence="6 8">
        <text>Release of a C-terminal amino acid with broad specificity, except for -Pro.</text>
        <dbReference type="EC" id="3.4.17.19"/>
    </reaction>
</comment>
<dbReference type="Gene3D" id="1.10.1370.30">
    <property type="match status" value="1"/>
</dbReference>
<dbReference type="GO" id="GO:0006508">
    <property type="term" value="P:proteolysis"/>
    <property type="evidence" value="ECO:0007669"/>
    <property type="project" value="UniProtKB-UniRule"/>
</dbReference>
<keyword evidence="4 8" id="KW-0378">Hydrolase</keyword>
<dbReference type="GO" id="GO:0008270">
    <property type="term" value="F:zinc ion binding"/>
    <property type="evidence" value="ECO:0007669"/>
    <property type="project" value="UniProtKB-ARBA"/>
</dbReference>
<evidence type="ECO:0000256" key="1">
    <source>
        <dbReference type="ARBA" id="ARBA00022645"/>
    </source>
</evidence>
<comment type="similarity">
    <text evidence="7 8">Belongs to the peptidase M32 family.</text>
</comment>
<dbReference type="InterPro" id="IPR001333">
    <property type="entry name" value="Peptidase_M32_Taq"/>
</dbReference>
<proteinExistence type="inferred from homology"/>
<dbReference type="CDD" id="cd06460">
    <property type="entry name" value="M32_Taq"/>
    <property type="match status" value="1"/>
</dbReference>
<evidence type="ECO:0000256" key="7">
    <source>
        <dbReference type="ARBA" id="ARBA00061580"/>
    </source>
</evidence>
<keyword evidence="9" id="KW-0862">Zinc</keyword>
<evidence type="ECO:0000256" key="6">
    <source>
        <dbReference type="ARBA" id="ARBA00052755"/>
    </source>
</evidence>
<reference evidence="11 12" key="1">
    <citation type="journal article" date="2010" name="Stand. Genomic Sci.">
        <title>Complete genome sequence of Haliangium ochraceum type strain (SMP-2).</title>
        <authorList>
            <consortium name="US DOE Joint Genome Institute (JGI-PGF)"/>
            <person name="Ivanova N."/>
            <person name="Daum C."/>
            <person name="Lang E."/>
            <person name="Abt B."/>
            <person name="Kopitz M."/>
            <person name="Saunders E."/>
            <person name="Lapidus A."/>
            <person name="Lucas S."/>
            <person name="Glavina Del Rio T."/>
            <person name="Nolan M."/>
            <person name="Tice H."/>
            <person name="Copeland A."/>
            <person name="Cheng J.F."/>
            <person name="Chen F."/>
            <person name="Bruce D."/>
            <person name="Goodwin L."/>
            <person name="Pitluck S."/>
            <person name="Mavromatis K."/>
            <person name="Pati A."/>
            <person name="Mikhailova N."/>
            <person name="Chen A."/>
            <person name="Palaniappan K."/>
            <person name="Land M."/>
            <person name="Hauser L."/>
            <person name="Chang Y.J."/>
            <person name="Jeffries C.D."/>
            <person name="Detter J.C."/>
            <person name="Brettin T."/>
            <person name="Rohde M."/>
            <person name="Goker M."/>
            <person name="Bristow J."/>
            <person name="Markowitz V."/>
            <person name="Eisen J.A."/>
            <person name="Hugenholtz P."/>
            <person name="Kyrpides N.C."/>
            <person name="Klenk H.P."/>
        </authorList>
    </citation>
    <scope>NUCLEOTIDE SEQUENCE [LARGE SCALE GENOMIC DNA]</scope>
    <source>
        <strain evidence="12">DSM 14365 / CIP 107738 / JCM 11303 / AJ 13395 / SMP-2</strain>
    </source>
</reference>
<keyword evidence="5 8" id="KW-0482">Metalloprotease</keyword>
<evidence type="ECO:0000313" key="12">
    <source>
        <dbReference type="Proteomes" id="UP000001880"/>
    </source>
</evidence>
<feature type="binding site" evidence="9">
    <location>
        <position position="265"/>
    </location>
    <ligand>
        <name>Zn(2+)</name>
        <dbReference type="ChEBI" id="CHEBI:29105"/>
        <note>catalytic</note>
    </ligand>
</feature>
<dbReference type="PANTHER" id="PTHR34217">
    <property type="entry name" value="METAL-DEPENDENT CARBOXYPEPTIDASE"/>
    <property type="match status" value="1"/>
</dbReference>
<dbReference type="KEGG" id="hoh:Hoch_6694"/>
<dbReference type="Pfam" id="PF02074">
    <property type="entry name" value="Peptidase_M32"/>
    <property type="match status" value="1"/>
</dbReference>
<evidence type="ECO:0000256" key="4">
    <source>
        <dbReference type="ARBA" id="ARBA00022801"/>
    </source>
</evidence>
<evidence type="ECO:0000256" key="2">
    <source>
        <dbReference type="ARBA" id="ARBA00022670"/>
    </source>
</evidence>
<dbReference type="HOGENOM" id="CLU_032916_1_0_7"/>
<feature type="active site" description="Proton donor/acceptor" evidence="10">
    <location>
        <position position="266"/>
    </location>
</feature>
<dbReference type="PANTHER" id="PTHR34217:SF1">
    <property type="entry name" value="CARBOXYPEPTIDASE 1"/>
    <property type="match status" value="1"/>
</dbReference>
<dbReference type="PRINTS" id="PR00998">
    <property type="entry name" value="CRBOXYPTASET"/>
</dbReference>
<evidence type="ECO:0000256" key="9">
    <source>
        <dbReference type="PIRSR" id="PIRSR006615-1"/>
    </source>
</evidence>
<feature type="binding site" evidence="9">
    <location>
        <position position="269"/>
    </location>
    <ligand>
        <name>Zn(2+)</name>
        <dbReference type="ChEBI" id="CHEBI:29105"/>
        <note>catalytic</note>
    </ligand>
</feature>
<protein>
    <recommendedName>
        <fullName evidence="8">Metal-dependent carboxypeptidase</fullName>
        <ecNumber evidence="8">3.4.17.19</ecNumber>
    </recommendedName>
</protein>
<keyword evidence="12" id="KW-1185">Reference proteome</keyword>
<dbReference type="SUPFAM" id="SSF55486">
    <property type="entry name" value="Metalloproteases ('zincins'), catalytic domain"/>
    <property type="match status" value="1"/>
</dbReference>
<dbReference type="GO" id="GO:0004181">
    <property type="term" value="F:metallocarboxypeptidase activity"/>
    <property type="evidence" value="ECO:0007669"/>
    <property type="project" value="UniProtKB-UniRule"/>
</dbReference>
<organism evidence="11 12">
    <name type="scientific">Haliangium ochraceum (strain DSM 14365 / JCM 11303 / SMP-2)</name>
    <dbReference type="NCBI Taxonomy" id="502025"/>
    <lineage>
        <taxon>Bacteria</taxon>
        <taxon>Pseudomonadati</taxon>
        <taxon>Myxococcota</taxon>
        <taxon>Polyangia</taxon>
        <taxon>Haliangiales</taxon>
        <taxon>Kofleriaceae</taxon>
        <taxon>Haliangium</taxon>
    </lineage>
</organism>
<comment type="function">
    <text evidence="8">Broad specificity carboxypetidase that releases amino acids sequentially from the C-terminus, including neutral, aromatic, polar and basic residues.</text>
</comment>
<evidence type="ECO:0000256" key="5">
    <source>
        <dbReference type="ARBA" id="ARBA00023049"/>
    </source>
</evidence>
<dbReference type="EMBL" id="CP001804">
    <property type="protein sequence ID" value="ACY19159.1"/>
    <property type="molecule type" value="Genomic_DNA"/>
</dbReference>
<sequence length="501" mass="55760">MLASMDAYRRLEDHHRQLFHLDHVSAITSWDEATMMPSGGGAARSDALATLAELRHERACAPELGALFDEAAGGQLDEWQRANLAHMRRAWLRNTALPVALVGARSRARSRCEQAWRTQRASGDWAGFQPLLEEVVKIEREVAGILGQAFQCAPYDALLDDYNPGLRQQHIDPVFEKLGAFLPDFIERAVQRSDARAVQAPSGPFPVAAQRALCTRLMGALGFDFERGRLDVSHHPFCGGVPRDVRITTRYDEGDYTTALLGLVHETGHGRYEQNLPEAWVEQPVGAAHGMAVHESQSLLFEMQVGRSQPFMRFAAPLIAEAMDPEGKQPAAFTPENLYAGQIRVTRSLIRVDADEATYPSHILLRYELEKELMSGALEVADIPARWDEGMQRYLGLDTRGNFRDGCMQDVHWPAGLFGYFPSYTLGAIIAAQLFAALRQAVPDVDEQIAAGDFAALSDWLRRAIWSQASRYDLDALLEHATGAPLSVDAYLAHLERRYLK</sequence>
<keyword evidence="2 8" id="KW-0645">Protease</keyword>
<dbReference type="PIRSF" id="PIRSF006615">
    <property type="entry name" value="Zn_crbxpep_Taq"/>
    <property type="match status" value="1"/>
</dbReference>
<gene>
    <name evidence="11" type="ordered locus">Hoch_6694</name>
</gene>
<dbReference type="FunFam" id="1.10.1370.30:FF:000003">
    <property type="entry name" value="Thermostable carboxypeptidase 1"/>
    <property type="match status" value="1"/>
</dbReference>